<proteinExistence type="predicted"/>
<protein>
    <recommendedName>
        <fullName evidence="4">HMA domain-containing protein</fullName>
    </recommendedName>
</protein>
<comment type="caution">
    <text evidence="2">The sequence shown here is derived from an EMBL/GenBank/DDBJ whole genome shotgun (WGS) entry which is preliminary data.</text>
</comment>
<evidence type="ECO:0000313" key="2">
    <source>
        <dbReference type="EMBL" id="OPH84005.1"/>
    </source>
</evidence>
<accession>A0A1V4I1J9</accession>
<dbReference type="STRING" id="29421.B2M20_04030"/>
<feature type="region of interest" description="Disordered" evidence="1">
    <location>
        <begin position="66"/>
        <end position="89"/>
    </location>
</feature>
<dbReference type="RefSeq" id="WP_079445808.1">
    <property type="nucleotide sequence ID" value="NZ_JAVDPZ010000019.1"/>
</dbReference>
<dbReference type="EMBL" id="MWPQ01000011">
    <property type="protein sequence ID" value="OPH84005.1"/>
    <property type="molecule type" value="Genomic_DNA"/>
</dbReference>
<dbReference type="Proteomes" id="UP000189940">
    <property type="component" value="Unassembled WGS sequence"/>
</dbReference>
<name>A0A1V4I1J9_NITVU</name>
<reference evidence="2 3" key="1">
    <citation type="submission" date="2017-02" db="EMBL/GenBank/DDBJ databases">
        <title>Genome sequence of the nitrite-oxidizing bacterium Nitrobacter vulgaris strain Ab1.</title>
        <authorList>
            <person name="Mellbye B.L."/>
            <person name="Davis E.W."/>
            <person name="Spieck E."/>
            <person name="Chang J.H."/>
            <person name="Bottomley P.J."/>
            <person name="Sayavedra-Soto L.A."/>
        </authorList>
    </citation>
    <scope>NUCLEOTIDE SEQUENCE [LARGE SCALE GENOMIC DNA]</scope>
    <source>
        <strain evidence="2 3">Ab1</strain>
    </source>
</reference>
<evidence type="ECO:0000313" key="3">
    <source>
        <dbReference type="Proteomes" id="UP000189940"/>
    </source>
</evidence>
<dbReference type="AlphaFoldDB" id="A0A1V4I1J9"/>
<organism evidence="2 3">
    <name type="scientific">Nitrobacter vulgaris</name>
    <dbReference type="NCBI Taxonomy" id="29421"/>
    <lineage>
        <taxon>Bacteria</taxon>
        <taxon>Pseudomonadati</taxon>
        <taxon>Pseudomonadota</taxon>
        <taxon>Alphaproteobacteria</taxon>
        <taxon>Hyphomicrobiales</taxon>
        <taxon>Nitrobacteraceae</taxon>
        <taxon>Nitrobacter</taxon>
    </lineage>
</organism>
<evidence type="ECO:0008006" key="4">
    <source>
        <dbReference type="Google" id="ProtNLM"/>
    </source>
</evidence>
<gene>
    <name evidence="2" type="ORF">B2M20_04030</name>
</gene>
<evidence type="ECO:0000256" key="1">
    <source>
        <dbReference type="SAM" id="MobiDB-lite"/>
    </source>
</evidence>
<sequence>MKEATRKVVVFILRQRGPGPLPDQVVEVVKNHPGLQIIERSTKMLRVEGTSEDLQAVTDGQLGLQFSEERQYSPVKPFQESARPPRRKP</sequence>
<keyword evidence="3" id="KW-1185">Reference proteome</keyword>